<accession>A3GFU5</accession>
<feature type="coiled-coil region" evidence="1">
    <location>
        <begin position="167"/>
        <end position="301"/>
    </location>
</feature>
<keyword evidence="3" id="KW-0472">Membrane</keyword>
<dbReference type="OMA" id="MFALNIM"/>
<evidence type="ECO:0000313" key="4">
    <source>
        <dbReference type="EMBL" id="EAZ63820.2"/>
    </source>
</evidence>
<dbReference type="RefSeq" id="XP_001387843.2">
    <property type="nucleotide sequence ID" value="XM_001387806.1"/>
</dbReference>
<organism evidence="4 5">
    <name type="scientific">Scheffersomyces stipitis (strain ATCC 58785 / CBS 6054 / NBRC 10063 / NRRL Y-11545)</name>
    <name type="common">Yeast</name>
    <name type="synonym">Pichia stipitis</name>
    <dbReference type="NCBI Taxonomy" id="322104"/>
    <lineage>
        <taxon>Eukaryota</taxon>
        <taxon>Fungi</taxon>
        <taxon>Dikarya</taxon>
        <taxon>Ascomycota</taxon>
        <taxon>Saccharomycotina</taxon>
        <taxon>Pichiomycetes</taxon>
        <taxon>Debaryomycetaceae</taxon>
        <taxon>Scheffersomyces</taxon>
    </lineage>
</organism>
<keyword evidence="1" id="KW-0175">Coiled coil</keyword>
<dbReference type="AlphaFoldDB" id="A3GFU5"/>
<protein>
    <submittedName>
        <fullName evidence="4">Myosin-like protein</fullName>
    </submittedName>
</protein>
<reference evidence="4 5" key="1">
    <citation type="journal article" date="2007" name="Nat. Biotechnol.">
        <title>Genome sequence of the lignocellulose-bioconverting and xylose-fermenting yeast Pichia stipitis.</title>
        <authorList>
            <person name="Jeffries T.W."/>
            <person name="Grigoriev I.V."/>
            <person name="Grimwood J."/>
            <person name="Laplaza J.M."/>
            <person name="Aerts A."/>
            <person name="Salamov A."/>
            <person name="Schmutz J."/>
            <person name="Lindquist E."/>
            <person name="Dehal P."/>
            <person name="Shapiro H."/>
            <person name="Jin Y.S."/>
            <person name="Passoth V."/>
            <person name="Richardson P.M."/>
        </authorList>
    </citation>
    <scope>NUCLEOTIDE SEQUENCE [LARGE SCALE GENOMIC DNA]</scope>
    <source>
        <strain evidence="5">ATCC 58785 / CBS 6054 / NBRC 10063 / NRRL Y-11545</strain>
    </source>
</reference>
<comment type="caution">
    <text evidence="4">The sequence shown here is derived from an EMBL/GenBank/DDBJ whole genome shotgun (WGS) entry which is preliminary data.</text>
</comment>
<keyword evidence="3" id="KW-1133">Transmembrane helix</keyword>
<dbReference type="InParanoid" id="A3GFU5"/>
<sequence>MSSLIDDLVNICWSRISRSSSSDSIFVSQVLGLLSEIESTLGVNSLLKNEELKLLKQMIQATPSMRLHKKEFQEFIMRLVKYPNFEVFLYERCRISMDDLRRIMNVPFKGPNPPTLSPLAPREIKNTANEARISHSRYFDHKENVSPNHTNKQLKSPPESPSLDYRYTKLQSELNFKDEQLRTKESEYTRANLEYRKLVDTNSTQLKRIRDLESEVSSINKYVQSLEEQLSRQSGDRNSNSLASKIKDRDRTIRSLEQLSNEYRNELKNLEEDKLKSENSLAELVTSLREQDNLIKNLQLKLSLTGESLKIQSQKADPVRVNSQLQDFLLNLPFLKQYYYFYKYKNNTRRLFIVNMFAMILATIIVLHVAECVLYFSIWFFTSKPNSSMYLYNNFDNEWYSTESTFVWWKEIETLEYFVSTISEWFTT</sequence>
<keyword evidence="3" id="KW-0812">Transmembrane</keyword>
<dbReference type="GeneID" id="4851144"/>
<feature type="compositionally biased region" description="Polar residues" evidence="2">
    <location>
        <begin position="145"/>
        <end position="154"/>
    </location>
</feature>
<dbReference type="HOGENOM" id="CLU_621148_0_0_1"/>
<name>A3GFU5_PICST</name>
<evidence type="ECO:0000256" key="1">
    <source>
        <dbReference type="SAM" id="Coils"/>
    </source>
</evidence>
<feature type="transmembrane region" description="Helical" evidence="3">
    <location>
        <begin position="352"/>
        <end position="381"/>
    </location>
</feature>
<evidence type="ECO:0000313" key="5">
    <source>
        <dbReference type="Proteomes" id="UP000002258"/>
    </source>
</evidence>
<dbReference type="KEGG" id="pic:PICST_28367"/>
<dbReference type="OrthoDB" id="4007944at2759"/>
<feature type="region of interest" description="Disordered" evidence="2">
    <location>
        <begin position="139"/>
        <end position="164"/>
    </location>
</feature>
<dbReference type="eggNOG" id="ENOG502RQ02">
    <property type="taxonomic scope" value="Eukaryota"/>
</dbReference>
<dbReference type="Proteomes" id="UP000002258">
    <property type="component" value="Chromosome 1"/>
</dbReference>
<evidence type="ECO:0000256" key="2">
    <source>
        <dbReference type="SAM" id="MobiDB-lite"/>
    </source>
</evidence>
<evidence type="ECO:0000256" key="3">
    <source>
        <dbReference type="SAM" id="Phobius"/>
    </source>
</evidence>
<gene>
    <name evidence="4" type="primary">MLP2</name>
    <name evidence="4" type="ORF">PICST_28367</name>
</gene>
<dbReference type="STRING" id="322104.A3GFU5"/>
<dbReference type="EMBL" id="AAVQ01000001">
    <property type="protein sequence ID" value="EAZ63820.2"/>
    <property type="molecule type" value="Genomic_DNA"/>
</dbReference>
<proteinExistence type="predicted"/>
<keyword evidence="5" id="KW-1185">Reference proteome</keyword>
<dbReference type="Gene3D" id="1.10.287.1490">
    <property type="match status" value="1"/>
</dbReference>